<name>A0A2I0KM65_PUNGR</name>
<keyword evidence="3" id="KW-1185">Reference proteome</keyword>
<protein>
    <submittedName>
        <fullName evidence="2">Uncharacterized protein</fullName>
    </submittedName>
</protein>
<evidence type="ECO:0000313" key="2">
    <source>
        <dbReference type="EMBL" id="PKI69568.1"/>
    </source>
</evidence>
<evidence type="ECO:0000313" key="3">
    <source>
        <dbReference type="Proteomes" id="UP000233551"/>
    </source>
</evidence>
<dbReference type="EMBL" id="PGOL01000492">
    <property type="protein sequence ID" value="PKI69568.1"/>
    <property type="molecule type" value="Genomic_DNA"/>
</dbReference>
<dbReference type="AlphaFoldDB" id="A0A2I0KM65"/>
<dbReference type="Proteomes" id="UP000233551">
    <property type="component" value="Unassembled WGS sequence"/>
</dbReference>
<reference evidence="2 3" key="1">
    <citation type="submission" date="2017-11" db="EMBL/GenBank/DDBJ databases">
        <title>De-novo sequencing of pomegranate (Punica granatum L.) genome.</title>
        <authorList>
            <person name="Akparov Z."/>
            <person name="Amiraslanov A."/>
            <person name="Hajiyeva S."/>
            <person name="Abbasov M."/>
            <person name="Kaur K."/>
            <person name="Hamwieh A."/>
            <person name="Solovyev V."/>
            <person name="Salamov A."/>
            <person name="Braich B."/>
            <person name="Kosarev P."/>
            <person name="Mahmoud A."/>
            <person name="Hajiyev E."/>
            <person name="Babayeva S."/>
            <person name="Izzatullayeva V."/>
            <person name="Mammadov A."/>
            <person name="Mammadov A."/>
            <person name="Sharifova S."/>
            <person name="Ojaghi J."/>
            <person name="Eynullazada K."/>
            <person name="Bayramov B."/>
            <person name="Abdulazimova A."/>
            <person name="Shahmuradov I."/>
        </authorList>
    </citation>
    <scope>NUCLEOTIDE SEQUENCE [LARGE SCALE GENOMIC DNA]</scope>
    <source>
        <strain evidence="3">cv. AG2017</strain>
        <tissue evidence="2">Leaf</tissue>
    </source>
</reference>
<comment type="caution">
    <text evidence="2">The sequence shown here is derived from an EMBL/GenBank/DDBJ whole genome shotgun (WGS) entry which is preliminary data.</text>
</comment>
<feature type="region of interest" description="Disordered" evidence="1">
    <location>
        <begin position="111"/>
        <end position="135"/>
    </location>
</feature>
<proteinExistence type="predicted"/>
<gene>
    <name evidence="2" type="ORF">CRG98_010051</name>
</gene>
<feature type="compositionally biased region" description="Low complexity" evidence="1">
    <location>
        <begin position="113"/>
        <end position="135"/>
    </location>
</feature>
<organism evidence="2 3">
    <name type="scientific">Punica granatum</name>
    <name type="common">Pomegranate</name>
    <dbReference type="NCBI Taxonomy" id="22663"/>
    <lineage>
        <taxon>Eukaryota</taxon>
        <taxon>Viridiplantae</taxon>
        <taxon>Streptophyta</taxon>
        <taxon>Embryophyta</taxon>
        <taxon>Tracheophyta</taxon>
        <taxon>Spermatophyta</taxon>
        <taxon>Magnoliopsida</taxon>
        <taxon>eudicotyledons</taxon>
        <taxon>Gunneridae</taxon>
        <taxon>Pentapetalae</taxon>
        <taxon>rosids</taxon>
        <taxon>malvids</taxon>
        <taxon>Myrtales</taxon>
        <taxon>Lythraceae</taxon>
        <taxon>Punica</taxon>
    </lineage>
</organism>
<sequence length="135" mass="14972">MLWRNSPYGRLNFLMLSAGTDAEIFSLGCRAIARIDFLRAWKEKGRWKTHQLADPDSAAQLWLAEAQSSHTLNSSSVFNIYPVAQAILFTFRVERSNVAVDWREEIEGTLEGASSATVAPRSPSPSSSTRQGSKP</sequence>
<evidence type="ECO:0000256" key="1">
    <source>
        <dbReference type="SAM" id="MobiDB-lite"/>
    </source>
</evidence>
<accession>A0A2I0KM65</accession>